<proteinExistence type="predicted"/>
<comment type="caution">
    <text evidence="2">The sequence shown here is derived from an EMBL/GenBank/DDBJ whole genome shotgun (WGS) entry which is preliminary data.</text>
</comment>
<dbReference type="AlphaFoldDB" id="A0A1F6NFW6"/>
<dbReference type="STRING" id="1798697.A2373_02195"/>
<name>A0A1F6NFW6_9BACT</name>
<feature type="domain" description="4Fe-4S ferredoxin-type" evidence="1">
    <location>
        <begin position="5"/>
        <end position="35"/>
    </location>
</feature>
<reference evidence="2 3" key="1">
    <citation type="journal article" date="2016" name="Nat. Commun.">
        <title>Thousands of microbial genomes shed light on interconnected biogeochemical processes in an aquifer system.</title>
        <authorList>
            <person name="Anantharaman K."/>
            <person name="Brown C.T."/>
            <person name="Hug L.A."/>
            <person name="Sharon I."/>
            <person name="Castelle C.J."/>
            <person name="Probst A.J."/>
            <person name="Thomas B.C."/>
            <person name="Singh A."/>
            <person name="Wilkins M.J."/>
            <person name="Karaoz U."/>
            <person name="Brodie E.L."/>
            <person name="Williams K.H."/>
            <person name="Hubbard S.S."/>
            <person name="Banfield J.F."/>
        </authorList>
    </citation>
    <scope>NUCLEOTIDE SEQUENCE [LARGE SCALE GENOMIC DNA]</scope>
</reference>
<dbReference type="PROSITE" id="PS51379">
    <property type="entry name" value="4FE4S_FER_2"/>
    <property type="match status" value="1"/>
</dbReference>
<dbReference type="SUPFAM" id="SSF54862">
    <property type="entry name" value="4Fe-4S ferredoxins"/>
    <property type="match status" value="1"/>
</dbReference>
<evidence type="ECO:0000313" key="3">
    <source>
        <dbReference type="Proteomes" id="UP000176300"/>
    </source>
</evidence>
<protein>
    <recommendedName>
        <fullName evidence="1">4Fe-4S ferredoxin-type domain-containing protein</fullName>
    </recommendedName>
</protein>
<organism evidence="2 3">
    <name type="scientific">Candidatus Magasanikbacteria bacterium RIFOXYB1_FULL_40_15</name>
    <dbReference type="NCBI Taxonomy" id="1798697"/>
    <lineage>
        <taxon>Bacteria</taxon>
        <taxon>Candidatus Magasanikiibacteriota</taxon>
    </lineage>
</organism>
<accession>A0A1F6NFW6</accession>
<gene>
    <name evidence="2" type="ORF">A2373_02195</name>
</gene>
<dbReference type="InterPro" id="IPR017896">
    <property type="entry name" value="4Fe4S_Fe-S-bd"/>
</dbReference>
<sequence length="84" mass="9351">MSKGKKIVHQREDCIGCNLCVELAPNNWFMDLSDGKAKLKRSEEKNGLYVAEISEPEVEANLRASQSCPVGIIKVMDENGNELK</sequence>
<evidence type="ECO:0000259" key="1">
    <source>
        <dbReference type="PROSITE" id="PS51379"/>
    </source>
</evidence>
<dbReference type="Pfam" id="PF13459">
    <property type="entry name" value="Fer4_15"/>
    <property type="match status" value="1"/>
</dbReference>
<dbReference type="Proteomes" id="UP000176300">
    <property type="component" value="Unassembled WGS sequence"/>
</dbReference>
<evidence type="ECO:0000313" key="2">
    <source>
        <dbReference type="EMBL" id="OGH82633.1"/>
    </source>
</evidence>
<dbReference type="Gene3D" id="3.30.70.20">
    <property type="match status" value="1"/>
</dbReference>
<dbReference type="EMBL" id="MFQS01000036">
    <property type="protein sequence ID" value="OGH82633.1"/>
    <property type="molecule type" value="Genomic_DNA"/>
</dbReference>